<dbReference type="EMBL" id="JACGWZ010000001">
    <property type="protein sequence ID" value="MBA8823754.1"/>
    <property type="molecule type" value="Genomic_DNA"/>
</dbReference>
<dbReference type="PROSITE" id="PS51318">
    <property type="entry name" value="TAT"/>
    <property type="match status" value="1"/>
</dbReference>
<proteinExistence type="inferred from homology"/>
<dbReference type="InterPro" id="IPR008928">
    <property type="entry name" value="6-hairpin_glycosidase_sf"/>
</dbReference>
<keyword evidence="1 3" id="KW-0378">Hydrolase</keyword>
<accession>A0A839DQG7</accession>
<dbReference type="RefSeq" id="WP_235986896.1">
    <property type="nucleotide sequence ID" value="NZ_JACGWZ010000001.1"/>
</dbReference>
<dbReference type="InterPro" id="IPR006311">
    <property type="entry name" value="TAT_signal"/>
</dbReference>
<dbReference type="Gene3D" id="1.50.10.10">
    <property type="match status" value="1"/>
</dbReference>
<comment type="similarity">
    <text evidence="2">Belongs to the glycosyl hydrolase 88 family.</text>
</comment>
<dbReference type="PANTHER" id="PTHR36845">
    <property type="entry name" value="HYDROLASE, PUTATIVE (AFU_ORTHOLOGUE AFUA_7G05090)-RELATED"/>
    <property type="match status" value="1"/>
</dbReference>
<evidence type="ECO:0000313" key="3">
    <source>
        <dbReference type="EMBL" id="MBA8823754.1"/>
    </source>
</evidence>
<name>A0A839DQG7_9PSEU</name>
<dbReference type="PANTHER" id="PTHR36845:SF1">
    <property type="entry name" value="HYDROLASE, PUTATIVE (AFU_ORTHOLOGUE AFUA_7G05090)-RELATED"/>
    <property type="match status" value="1"/>
</dbReference>
<comment type="caution">
    <text evidence="3">The sequence shown here is derived from an EMBL/GenBank/DDBJ whole genome shotgun (WGS) entry which is preliminary data.</text>
</comment>
<dbReference type="GO" id="GO:0000272">
    <property type="term" value="P:polysaccharide catabolic process"/>
    <property type="evidence" value="ECO:0007669"/>
    <property type="project" value="TreeGrafter"/>
</dbReference>
<dbReference type="Proteomes" id="UP000569329">
    <property type="component" value="Unassembled WGS sequence"/>
</dbReference>
<dbReference type="SUPFAM" id="SSF48208">
    <property type="entry name" value="Six-hairpin glycosidases"/>
    <property type="match status" value="1"/>
</dbReference>
<keyword evidence="4" id="KW-1185">Reference proteome</keyword>
<evidence type="ECO:0000256" key="2">
    <source>
        <dbReference type="ARBA" id="ARBA00038358"/>
    </source>
</evidence>
<dbReference type="InterPro" id="IPR052369">
    <property type="entry name" value="UG_Glycosaminoglycan_Hydrolase"/>
</dbReference>
<evidence type="ECO:0000256" key="1">
    <source>
        <dbReference type="ARBA" id="ARBA00022801"/>
    </source>
</evidence>
<gene>
    <name evidence="3" type="ORF">FHX42_001083</name>
</gene>
<evidence type="ECO:0000313" key="4">
    <source>
        <dbReference type="Proteomes" id="UP000569329"/>
    </source>
</evidence>
<keyword evidence="3" id="KW-0326">Glycosidase</keyword>
<sequence>MIERSEMVTRRSLLAAASSGAATVALPRTASARPADFAAALDFSVERIRALAPEVTGYPERTEFEKWVYNDDGGWVGGFWPGQLWIAQLHTGNAELGRRARRSAAGLEARRTDTSTHDLGFLFSPSWVTAWRVTGDRGWSDGALTAAETLTERYNERGRFLRAWGALDDPHRAGWVIVDTMMNLDLLLFAAERTGRRRYADIATAHADTTARHLVREDGSTCHVFEFDPASGRPIRQRTAQGYSATSCWSRGQSWAVHGFTTVFRRTGERRFLDVAARVADHLVRNLTADRVPVWDYRSPYAPHDVKDSSAGAVAACGLLDLAAVSGEARYRDTAVEILTALEATCSTAGSERAEGALGRGTSNRPEERGVEVSLPYGDYYYAEALLRHVHPEAARRYLATA</sequence>
<organism evidence="3 4">
    <name type="scientific">Halosaccharopolyspora lacisalsi</name>
    <dbReference type="NCBI Taxonomy" id="1000566"/>
    <lineage>
        <taxon>Bacteria</taxon>
        <taxon>Bacillati</taxon>
        <taxon>Actinomycetota</taxon>
        <taxon>Actinomycetes</taxon>
        <taxon>Pseudonocardiales</taxon>
        <taxon>Pseudonocardiaceae</taxon>
        <taxon>Halosaccharopolyspora</taxon>
    </lineage>
</organism>
<dbReference type="EC" id="3.2.1.180" evidence="3"/>
<protein>
    <submittedName>
        <fullName evidence="3">Unsaturated chondroitin disaccharide hydrolase</fullName>
        <ecNumber evidence="3">3.2.1.180</ecNumber>
    </submittedName>
</protein>
<dbReference type="AlphaFoldDB" id="A0A839DQG7"/>
<dbReference type="InterPro" id="IPR012341">
    <property type="entry name" value="6hp_glycosidase-like_sf"/>
</dbReference>
<dbReference type="GO" id="GO:0102212">
    <property type="term" value="F:unsaturated chondroitin disaccharide hydrolase activity"/>
    <property type="evidence" value="ECO:0007669"/>
    <property type="project" value="UniProtKB-EC"/>
</dbReference>
<reference evidence="3 4" key="1">
    <citation type="submission" date="2020-07" db="EMBL/GenBank/DDBJ databases">
        <title>Sequencing the genomes of 1000 actinobacteria strains.</title>
        <authorList>
            <person name="Klenk H.-P."/>
        </authorList>
    </citation>
    <scope>NUCLEOTIDE SEQUENCE [LARGE SCALE GENOMIC DNA]</scope>
    <source>
        <strain evidence="3 4">DSM 45975</strain>
    </source>
</reference>
<dbReference type="GO" id="GO:0052757">
    <property type="term" value="F:chondroitin hydrolase activity"/>
    <property type="evidence" value="ECO:0007669"/>
    <property type="project" value="TreeGrafter"/>
</dbReference>